<dbReference type="EC" id="2.7.1.130" evidence="1"/>
<evidence type="ECO:0000313" key="2">
    <source>
        <dbReference type="Proteomes" id="UP001647509"/>
    </source>
</evidence>
<name>A0ACC5U7P9_9FLAO</name>
<organism evidence="1 2">
    <name type="scientific">Pseudotamlana agarivorans</name>
    <dbReference type="NCBI Taxonomy" id="481183"/>
    <lineage>
        <taxon>Bacteria</taxon>
        <taxon>Pseudomonadati</taxon>
        <taxon>Bacteroidota</taxon>
        <taxon>Flavobacteriia</taxon>
        <taxon>Flavobacteriales</taxon>
        <taxon>Flavobacteriaceae</taxon>
        <taxon>Pseudotamlana</taxon>
    </lineage>
</organism>
<dbReference type="EMBL" id="JAHKPD010000011">
    <property type="protein sequence ID" value="MBU2950288.1"/>
    <property type="molecule type" value="Genomic_DNA"/>
</dbReference>
<dbReference type="Proteomes" id="UP001647509">
    <property type="component" value="Unassembled WGS sequence"/>
</dbReference>
<comment type="caution">
    <text evidence="1">The sequence shown here is derived from an EMBL/GenBank/DDBJ whole genome shotgun (WGS) entry which is preliminary data.</text>
</comment>
<accession>A0ACC5U7P9</accession>
<evidence type="ECO:0000313" key="1">
    <source>
        <dbReference type="EMBL" id="MBU2950288.1"/>
    </source>
</evidence>
<gene>
    <name evidence="1" type="primary">lpxK</name>
    <name evidence="1" type="ORF">KO493_06235</name>
</gene>
<keyword evidence="1" id="KW-0808">Transferase</keyword>
<reference evidence="1" key="1">
    <citation type="submission" date="2021-05" db="EMBL/GenBank/DDBJ databases">
        <title>Draft genomes of bacteria isolated from model marine particles.</title>
        <authorList>
            <person name="Datta M.S."/>
            <person name="Schwartzman J.A."/>
            <person name="Enke T.N."/>
            <person name="Saavedra J."/>
            <person name="Cermak N."/>
            <person name="Cordero O.X."/>
        </authorList>
    </citation>
    <scope>NUCLEOTIDE SEQUENCE</scope>
    <source>
        <strain evidence="1">I2M19</strain>
    </source>
</reference>
<sequence>MKILRHLLFPVVPIYFMVTWLRNKLYDLGIKKAMNYDFPVICVGNLSAGGTGKTPMIEYLVKLLKADYKVATLSRGYKRKTTGFQLANASATVETIGDEPFQFYNKFKDAIEVAVDSDRQNGIAELQALSKKLDVILLDDAFQHRKVQAGFNIMLTTYSNPFFSDIVLPTGDLREPRSGAKRAHCIVVTKCPLDINNSEKEAIIKRINPLKSQSVFFSSIVYSETLFSEAESITFEAIKPFTLVTGIANATPLVQFLKGKQLNFEHLNYKDHHEFSEQDIVELSKKSLIVTTEKDFMRMKDYTVLRDKLYYLPIEVKIDDKPKFEALIKAFTKR</sequence>
<protein>
    <submittedName>
        <fullName evidence="1">Tetraacyldisaccharide 4'-kinase</fullName>
        <ecNumber evidence="1">2.7.1.130</ecNumber>
    </submittedName>
</protein>
<proteinExistence type="predicted"/>
<keyword evidence="2" id="KW-1185">Reference proteome</keyword>